<dbReference type="PROSITE" id="PS50850">
    <property type="entry name" value="MFS"/>
    <property type="match status" value="1"/>
</dbReference>
<dbReference type="GO" id="GO:0022857">
    <property type="term" value="F:transmembrane transporter activity"/>
    <property type="evidence" value="ECO:0007669"/>
    <property type="project" value="InterPro"/>
</dbReference>
<dbReference type="GeneID" id="28818832"/>
<gene>
    <name evidence="7" type="ORF">LY89DRAFT_581318</name>
</gene>
<feature type="transmembrane region" description="Helical" evidence="5">
    <location>
        <begin position="356"/>
        <end position="376"/>
    </location>
</feature>
<name>A0A194XHA3_MOLSC</name>
<dbReference type="OrthoDB" id="440553at2759"/>
<feature type="transmembrane region" description="Helical" evidence="5">
    <location>
        <begin position="51"/>
        <end position="68"/>
    </location>
</feature>
<dbReference type="Pfam" id="PF07690">
    <property type="entry name" value="MFS_1"/>
    <property type="match status" value="1"/>
</dbReference>
<dbReference type="KEGG" id="psco:LY89DRAFT_581318"/>
<dbReference type="Gene3D" id="1.20.1250.20">
    <property type="entry name" value="MFS general substrate transporter like domains"/>
    <property type="match status" value="2"/>
</dbReference>
<keyword evidence="2 5" id="KW-0812">Transmembrane</keyword>
<feature type="transmembrane region" description="Helical" evidence="5">
    <location>
        <begin position="218"/>
        <end position="242"/>
    </location>
</feature>
<protein>
    <submittedName>
        <fullName evidence="7">MFS multidrug transporter-like protein</fullName>
    </submittedName>
</protein>
<organism evidence="7 8">
    <name type="scientific">Mollisia scopiformis</name>
    <name type="common">Conifer needle endophyte fungus</name>
    <name type="synonym">Phialocephala scopiformis</name>
    <dbReference type="NCBI Taxonomy" id="149040"/>
    <lineage>
        <taxon>Eukaryota</taxon>
        <taxon>Fungi</taxon>
        <taxon>Dikarya</taxon>
        <taxon>Ascomycota</taxon>
        <taxon>Pezizomycotina</taxon>
        <taxon>Leotiomycetes</taxon>
        <taxon>Helotiales</taxon>
        <taxon>Mollisiaceae</taxon>
        <taxon>Mollisia</taxon>
    </lineage>
</organism>
<feature type="transmembrane region" description="Helical" evidence="5">
    <location>
        <begin position="108"/>
        <end position="126"/>
    </location>
</feature>
<dbReference type="InterPro" id="IPR036259">
    <property type="entry name" value="MFS_trans_sf"/>
</dbReference>
<dbReference type="EMBL" id="KQ947411">
    <property type="protein sequence ID" value="KUJ19543.1"/>
    <property type="molecule type" value="Genomic_DNA"/>
</dbReference>
<feature type="transmembrane region" description="Helical" evidence="5">
    <location>
        <begin position="167"/>
        <end position="189"/>
    </location>
</feature>
<comment type="subcellular location">
    <subcellularLocation>
        <location evidence="1">Membrane</location>
        <topology evidence="1">Multi-pass membrane protein</topology>
    </subcellularLocation>
</comment>
<feature type="transmembrane region" description="Helical" evidence="5">
    <location>
        <begin position="425"/>
        <end position="444"/>
    </location>
</feature>
<accession>A0A194XHA3</accession>
<evidence type="ECO:0000313" key="8">
    <source>
        <dbReference type="Proteomes" id="UP000070700"/>
    </source>
</evidence>
<dbReference type="RefSeq" id="XP_018073898.1">
    <property type="nucleotide sequence ID" value="XM_018209106.1"/>
</dbReference>
<dbReference type="InterPro" id="IPR011701">
    <property type="entry name" value="MFS"/>
</dbReference>
<feature type="transmembrane region" description="Helical" evidence="5">
    <location>
        <begin position="249"/>
        <end position="270"/>
    </location>
</feature>
<evidence type="ECO:0000313" key="7">
    <source>
        <dbReference type="EMBL" id="KUJ19543.1"/>
    </source>
</evidence>
<sequence>MEKEYLSGLSLHLVTVALSLALFMAQMESSIVSTSLIAITNELQGFDKSSWILTAYLLTYTGFVIIWAKLSDIVGRKPPILVAMCLFVVFSGACGGARTLIQLIMFRCIQGLGGSGIFSLGVVIIFEMVPPRKLPDYTALMAVVLTCSVTFGPLLGGIINNHTTWRWIFYINIPTGVVSLLLLIFILPAKLPGQSELLRSRPDSLDAPLLKTFQRIDFFGALLLLGASTLLVTAFQQAAVGVSFSSAKVVPLLVISGLMWIGFVIWQWFITTRRQNPEPVFPWRFLASRIVMGMTLNSFCAGALLVVCTIQIPQRYQTVNGDSAFAASTRLIAFSLVVPVGAMIGALLVGKTKIPPIFLVAAGGLLEIGGAVGLFMEPTENLIKGWEYGCQVLAAVGIGSINSILLLMIPYVVQERDVAVGTATMAQARVLGGVLVLAIVVSIMNRSIRSDLLQVLSLGEVEALLQTTDVIKSFSAEVQAQVGAIFGKGYNLQMKIVIGFAVAQIPATAMMWTKKPVMVTK</sequence>
<dbReference type="SUPFAM" id="SSF103473">
    <property type="entry name" value="MFS general substrate transporter"/>
    <property type="match status" value="1"/>
</dbReference>
<reference evidence="7 8" key="1">
    <citation type="submission" date="2015-10" db="EMBL/GenBank/DDBJ databases">
        <title>Full genome of DAOMC 229536 Phialocephala scopiformis, a fungal endophyte of spruce producing the potent anti-insectan compound rugulosin.</title>
        <authorList>
            <consortium name="DOE Joint Genome Institute"/>
            <person name="Walker A.K."/>
            <person name="Frasz S.L."/>
            <person name="Seifert K.A."/>
            <person name="Miller J.D."/>
            <person name="Mondo S.J."/>
            <person name="Labutti K."/>
            <person name="Lipzen A."/>
            <person name="Dockter R."/>
            <person name="Kennedy M."/>
            <person name="Grigoriev I.V."/>
            <person name="Spatafora J.W."/>
        </authorList>
    </citation>
    <scope>NUCLEOTIDE SEQUENCE [LARGE SCALE GENOMIC DNA]</scope>
    <source>
        <strain evidence="7 8">CBS 120377</strain>
    </source>
</reference>
<proteinExistence type="predicted"/>
<dbReference type="InterPro" id="IPR020846">
    <property type="entry name" value="MFS_dom"/>
</dbReference>
<dbReference type="PANTHER" id="PTHR23501">
    <property type="entry name" value="MAJOR FACILITATOR SUPERFAMILY"/>
    <property type="match status" value="1"/>
</dbReference>
<evidence type="ECO:0000256" key="1">
    <source>
        <dbReference type="ARBA" id="ARBA00004141"/>
    </source>
</evidence>
<feature type="transmembrane region" description="Helical" evidence="5">
    <location>
        <begin position="12"/>
        <end position="39"/>
    </location>
</feature>
<evidence type="ECO:0000259" key="6">
    <source>
        <dbReference type="PROSITE" id="PS50850"/>
    </source>
</evidence>
<evidence type="ECO:0000256" key="5">
    <source>
        <dbReference type="SAM" id="Phobius"/>
    </source>
</evidence>
<dbReference type="GO" id="GO:0005886">
    <property type="term" value="C:plasma membrane"/>
    <property type="evidence" value="ECO:0007669"/>
    <property type="project" value="TreeGrafter"/>
</dbReference>
<dbReference type="Proteomes" id="UP000070700">
    <property type="component" value="Unassembled WGS sequence"/>
</dbReference>
<evidence type="ECO:0000256" key="3">
    <source>
        <dbReference type="ARBA" id="ARBA00022989"/>
    </source>
</evidence>
<dbReference type="AlphaFoldDB" id="A0A194XHA3"/>
<feature type="domain" description="Major facilitator superfamily (MFS) profile" evidence="6">
    <location>
        <begin position="14"/>
        <end position="475"/>
    </location>
</feature>
<feature type="transmembrane region" description="Helical" evidence="5">
    <location>
        <begin position="138"/>
        <end position="160"/>
    </location>
</feature>
<feature type="transmembrane region" description="Helical" evidence="5">
    <location>
        <begin position="331"/>
        <end position="350"/>
    </location>
</feature>
<feature type="transmembrane region" description="Helical" evidence="5">
    <location>
        <begin position="496"/>
        <end position="513"/>
    </location>
</feature>
<evidence type="ECO:0000256" key="2">
    <source>
        <dbReference type="ARBA" id="ARBA00022692"/>
    </source>
</evidence>
<feature type="transmembrane region" description="Helical" evidence="5">
    <location>
        <begin position="80"/>
        <end position="101"/>
    </location>
</feature>
<feature type="transmembrane region" description="Helical" evidence="5">
    <location>
        <begin position="290"/>
        <end position="310"/>
    </location>
</feature>
<feature type="transmembrane region" description="Helical" evidence="5">
    <location>
        <begin position="388"/>
        <end position="413"/>
    </location>
</feature>
<keyword evidence="4 5" id="KW-0472">Membrane</keyword>
<evidence type="ECO:0000256" key="4">
    <source>
        <dbReference type="ARBA" id="ARBA00023136"/>
    </source>
</evidence>
<dbReference type="PANTHER" id="PTHR23501:SF43">
    <property type="entry name" value="MULTIDRUG TRANSPORTER, PUTATIVE (AFU_ORTHOLOGUE AFUA_6G03040)-RELATED"/>
    <property type="match status" value="1"/>
</dbReference>
<keyword evidence="8" id="KW-1185">Reference proteome</keyword>
<keyword evidence="3 5" id="KW-1133">Transmembrane helix</keyword>
<dbReference type="InParanoid" id="A0A194XHA3"/>